<dbReference type="Proteomes" id="UP000572212">
    <property type="component" value="Unassembled WGS sequence"/>
</dbReference>
<dbReference type="Gene3D" id="3.30.70.1120">
    <property type="entry name" value="TT1725-like"/>
    <property type="match status" value="1"/>
</dbReference>
<dbReference type="InterPro" id="IPR007546">
    <property type="entry name" value="DUF503"/>
</dbReference>
<dbReference type="RefSeq" id="WP_184243746.1">
    <property type="nucleotide sequence ID" value="NZ_BAAACU010000022.1"/>
</dbReference>
<dbReference type="SUPFAM" id="SSF103007">
    <property type="entry name" value="Hypothetical protein TT1725"/>
    <property type="match status" value="1"/>
</dbReference>
<comment type="caution">
    <text evidence="1">The sequence shown here is derived from an EMBL/GenBank/DDBJ whole genome shotgun (WGS) entry which is preliminary data.</text>
</comment>
<evidence type="ECO:0008006" key="3">
    <source>
        <dbReference type="Google" id="ProtNLM"/>
    </source>
</evidence>
<dbReference type="PANTHER" id="PTHR36441">
    <property type="entry name" value="HYPOTHETICAL CYTOSOLIC PROTEIN"/>
    <property type="match status" value="1"/>
</dbReference>
<reference evidence="1 2" key="1">
    <citation type="submission" date="2020-08" db="EMBL/GenBank/DDBJ databases">
        <title>Genomic Encyclopedia of Type Strains, Phase IV (KMG-IV): sequencing the most valuable type-strain genomes for metagenomic binning, comparative biology and taxonomic classification.</title>
        <authorList>
            <person name="Goeker M."/>
        </authorList>
    </citation>
    <scope>NUCLEOTIDE SEQUENCE [LARGE SCALE GENOMIC DNA]</scope>
    <source>
        <strain evidence="1 2">DSM 11805</strain>
    </source>
</reference>
<dbReference type="PANTHER" id="PTHR36441:SF1">
    <property type="entry name" value="DUF503 DOMAIN-CONTAINING PROTEIN"/>
    <property type="match status" value="1"/>
</dbReference>
<dbReference type="EMBL" id="JACHON010000001">
    <property type="protein sequence ID" value="MBB6511481.1"/>
    <property type="molecule type" value="Genomic_DNA"/>
</dbReference>
<keyword evidence="2" id="KW-1185">Reference proteome</keyword>
<evidence type="ECO:0000313" key="2">
    <source>
        <dbReference type="Proteomes" id="UP000572212"/>
    </source>
</evidence>
<dbReference type="InterPro" id="IPR036746">
    <property type="entry name" value="TT1725-like_sf"/>
</dbReference>
<dbReference type="AlphaFoldDB" id="A0A841RFV8"/>
<proteinExistence type="predicted"/>
<accession>A0A841RFV8</accession>
<evidence type="ECO:0000313" key="1">
    <source>
        <dbReference type="EMBL" id="MBB6511481.1"/>
    </source>
</evidence>
<dbReference type="Pfam" id="PF04456">
    <property type="entry name" value="DUF503"/>
    <property type="match status" value="1"/>
</dbReference>
<gene>
    <name evidence="1" type="ORF">GGQ92_000248</name>
</gene>
<organism evidence="1 2">
    <name type="scientific">Gracilibacillus halotolerans</name>
    <dbReference type="NCBI Taxonomy" id="74386"/>
    <lineage>
        <taxon>Bacteria</taxon>
        <taxon>Bacillati</taxon>
        <taxon>Bacillota</taxon>
        <taxon>Bacilli</taxon>
        <taxon>Bacillales</taxon>
        <taxon>Bacillaceae</taxon>
        <taxon>Gracilibacillus</taxon>
    </lineage>
</organism>
<name>A0A841RFV8_9BACI</name>
<protein>
    <recommendedName>
        <fullName evidence="3">DUF503 domain-containing protein</fullName>
    </recommendedName>
</protein>
<sequence>MIIYAEIEIFLYDCHSLKDKRSVLARLRNQLKKDWNIAFAEIDYQDLWQRSKIGIVTISQSLEISRKVIDQIIERIDTFTEVERTLTHIEER</sequence>